<evidence type="ECO:0000313" key="1">
    <source>
        <dbReference type="EMBL" id="KAF9805961.1"/>
    </source>
</evidence>
<name>A0A8H7NVT4_9APHY</name>
<gene>
    <name evidence="1" type="ORF">IEO21_08873</name>
</gene>
<reference evidence="1" key="2">
    <citation type="journal article" name="Front. Microbiol.">
        <title>Degradative Capacity of Two Strains of Rhodonia placenta: From Phenotype to Genotype.</title>
        <authorList>
            <person name="Kolle M."/>
            <person name="Horta M.A.C."/>
            <person name="Nowrousian M."/>
            <person name="Ohm R.A."/>
            <person name="Benz J.P."/>
            <person name="Pilgard A."/>
        </authorList>
    </citation>
    <scope>NUCLEOTIDE SEQUENCE</scope>
    <source>
        <strain evidence="1">FPRL280</strain>
    </source>
</reference>
<evidence type="ECO:0000313" key="2">
    <source>
        <dbReference type="Proteomes" id="UP000639403"/>
    </source>
</evidence>
<protein>
    <submittedName>
        <fullName evidence="1">Uncharacterized protein</fullName>
    </submittedName>
</protein>
<reference evidence="1" key="1">
    <citation type="submission" date="2020-11" db="EMBL/GenBank/DDBJ databases">
        <authorList>
            <person name="Koelle M."/>
            <person name="Horta M.A.C."/>
            <person name="Nowrousian M."/>
            <person name="Ohm R.A."/>
            <person name="Benz P."/>
            <person name="Pilgard A."/>
        </authorList>
    </citation>
    <scope>NUCLEOTIDE SEQUENCE</scope>
    <source>
        <strain evidence="1">FPRL280</strain>
    </source>
</reference>
<sequence>MCLLHHRMPLCGCCKPHCPPPTLPQSRMHRRSSSTST</sequence>
<accession>A0A8H7NVT4</accession>
<comment type="caution">
    <text evidence="1">The sequence shown here is derived from an EMBL/GenBank/DDBJ whole genome shotgun (WGS) entry which is preliminary data.</text>
</comment>
<proteinExistence type="predicted"/>
<organism evidence="1 2">
    <name type="scientific">Rhodonia placenta</name>
    <dbReference type="NCBI Taxonomy" id="104341"/>
    <lineage>
        <taxon>Eukaryota</taxon>
        <taxon>Fungi</taxon>
        <taxon>Dikarya</taxon>
        <taxon>Basidiomycota</taxon>
        <taxon>Agaricomycotina</taxon>
        <taxon>Agaricomycetes</taxon>
        <taxon>Polyporales</taxon>
        <taxon>Adustoporiaceae</taxon>
        <taxon>Rhodonia</taxon>
    </lineage>
</organism>
<dbReference type="Proteomes" id="UP000639403">
    <property type="component" value="Unassembled WGS sequence"/>
</dbReference>
<dbReference type="EMBL" id="JADOXO010000356">
    <property type="protein sequence ID" value="KAF9805961.1"/>
    <property type="molecule type" value="Genomic_DNA"/>
</dbReference>
<dbReference type="AlphaFoldDB" id="A0A8H7NVT4"/>